<organism evidence="2">
    <name type="scientific">viral metagenome</name>
    <dbReference type="NCBI Taxonomy" id="1070528"/>
    <lineage>
        <taxon>unclassified sequences</taxon>
        <taxon>metagenomes</taxon>
        <taxon>organismal metagenomes</taxon>
    </lineage>
</organism>
<sequence length="108" mass="12562">MDFCKPAHIYLIFSLLGSIIYILTTISYKTLSEEARFIFWQFIAIIVWTCILNILCWAGFSIISWILVAIPLIALTIIIVAEISVLHNKFIEEKNKEQRTKEKLIPNF</sequence>
<keyword evidence="1" id="KW-0472">Membrane</keyword>
<protein>
    <submittedName>
        <fullName evidence="2">Uncharacterized protein</fullName>
    </submittedName>
</protein>
<evidence type="ECO:0000313" key="2">
    <source>
        <dbReference type="EMBL" id="QHU03894.1"/>
    </source>
</evidence>
<name>A0A6C0JJS5_9ZZZZ</name>
<dbReference type="AlphaFoldDB" id="A0A6C0JJS5"/>
<keyword evidence="1" id="KW-0812">Transmembrane</keyword>
<feature type="transmembrane region" description="Helical" evidence="1">
    <location>
        <begin position="66"/>
        <end position="86"/>
    </location>
</feature>
<proteinExistence type="predicted"/>
<feature type="transmembrane region" description="Helical" evidence="1">
    <location>
        <begin position="6"/>
        <end position="26"/>
    </location>
</feature>
<reference evidence="2" key="1">
    <citation type="journal article" date="2020" name="Nature">
        <title>Giant virus diversity and host interactions through global metagenomics.</title>
        <authorList>
            <person name="Schulz F."/>
            <person name="Roux S."/>
            <person name="Paez-Espino D."/>
            <person name="Jungbluth S."/>
            <person name="Walsh D.A."/>
            <person name="Denef V.J."/>
            <person name="McMahon K.D."/>
            <person name="Konstantinidis K.T."/>
            <person name="Eloe-Fadrosh E.A."/>
            <person name="Kyrpides N.C."/>
            <person name="Woyke T."/>
        </authorList>
    </citation>
    <scope>NUCLEOTIDE SEQUENCE</scope>
    <source>
        <strain evidence="2">GVMAG-M-3300027708-20</strain>
    </source>
</reference>
<dbReference type="EMBL" id="MN740389">
    <property type="protein sequence ID" value="QHU03894.1"/>
    <property type="molecule type" value="Genomic_DNA"/>
</dbReference>
<keyword evidence="1" id="KW-1133">Transmembrane helix</keyword>
<accession>A0A6C0JJS5</accession>
<feature type="transmembrane region" description="Helical" evidence="1">
    <location>
        <begin position="38"/>
        <end position="60"/>
    </location>
</feature>
<evidence type="ECO:0000256" key="1">
    <source>
        <dbReference type="SAM" id="Phobius"/>
    </source>
</evidence>